<dbReference type="InterPro" id="IPR050121">
    <property type="entry name" value="Cytochrome_P450_monoxygenase"/>
</dbReference>
<proteinExistence type="inferred from homology"/>
<keyword evidence="6 16" id="KW-0812">Transmembrane</keyword>
<evidence type="ECO:0000256" key="9">
    <source>
        <dbReference type="ARBA" id="ARBA00023002"/>
    </source>
</evidence>
<dbReference type="Pfam" id="PF00067">
    <property type="entry name" value="p450"/>
    <property type="match status" value="1"/>
</dbReference>
<dbReference type="GO" id="GO:0005506">
    <property type="term" value="F:iron ion binding"/>
    <property type="evidence" value="ECO:0007669"/>
    <property type="project" value="InterPro"/>
</dbReference>
<evidence type="ECO:0000256" key="4">
    <source>
        <dbReference type="ARBA" id="ARBA00010617"/>
    </source>
</evidence>
<dbReference type="OMA" id="AMMELRM"/>
<keyword evidence="12 16" id="KW-0472">Membrane</keyword>
<evidence type="ECO:0000256" key="3">
    <source>
        <dbReference type="ARBA" id="ARBA00005179"/>
    </source>
</evidence>
<dbReference type="SUPFAM" id="SSF48264">
    <property type="entry name" value="Cytochrome P450"/>
    <property type="match status" value="1"/>
</dbReference>
<evidence type="ECO:0000313" key="17">
    <source>
        <dbReference type="EMBL" id="CDM30294.1"/>
    </source>
</evidence>
<evidence type="ECO:0000256" key="6">
    <source>
        <dbReference type="ARBA" id="ARBA00022692"/>
    </source>
</evidence>
<accession>W6Q7T3</accession>
<name>W6Q7T3_PENRF</name>
<keyword evidence="10 15" id="KW-0408">Iron</keyword>
<dbReference type="Gene3D" id="1.10.630.10">
    <property type="entry name" value="Cytochrome P450"/>
    <property type="match status" value="1"/>
</dbReference>
<gene>
    <name evidence="17" type="ORF">PROQFM164_S02g000443</name>
</gene>
<organism evidence="17 18">
    <name type="scientific">Penicillium roqueforti (strain FM164)</name>
    <dbReference type="NCBI Taxonomy" id="1365484"/>
    <lineage>
        <taxon>Eukaryota</taxon>
        <taxon>Fungi</taxon>
        <taxon>Dikarya</taxon>
        <taxon>Ascomycota</taxon>
        <taxon>Pezizomycotina</taxon>
        <taxon>Eurotiomycetes</taxon>
        <taxon>Eurotiomycetidae</taxon>
        <taxon>Eurotiales</taxon>
        <taxon>Aspergillaceae</taxon>
        <taxon>Penicillium</taxon>
    </lineage>
</organism>
<dbReference type="GO" id="GO:0016020">
    <property type="term" value="C:membrane"/>
    <property type="evidence" value="ECO:0007669"/>
    <property type="project" value="UniProtKB-SubCell"/>
</dbReference>
<evidence type="ECO:0000256" key="2">
    <source>
        <dbReference type="ARBA" id="ARBA00004370"/>
    </source>
</evidence>
<feature type="transmembrane region" description="Helical" evidence="16">
    <location>
        <begin position="42"/>
        <end position="64"/>
    </location>
</feature>
<evidence type="ECO:0000256" key="15">
    <source>
        <dbReference type="PIRSR" id="PIRSR602401-1"/>
    </source>
</evidence>
<feature type="binding site" description="axial binding residue" evidence="15">
    <location>
        <position position="511"/>
    </location>
    <ligand>
        <name>heme</name>
        <dbReference type="ChEBI" id="CHEBI:30413"/>
    </ligand>
    <ligandPart>
        <name>Fe</name>
        <dbReference type="ChEBI" id="CHEBI:18248"/>
    </ligandPart>
</feature>
<dbReference type="STRING" id="1365484.W6Q7T3"/>
<evidence type="ECO:0000256" key="14">
    <source>
        <dbReference type="ARBA" id="ARBA00081244"/>
    </source>
</evidence>
<evidence type="ECO:0000313" key="18">
    <source>
        <dbReference type="Proteomes" id="UP000030686"/>
    </source>
</evidence>
<evidence type="ECO:0000256" key="5">
    <source>
        <dbReference type="ARBA" id="ARBA00022617"/>
    </source>
</evidence>
<dbReference type="GO" id="GO:0020037">
    <property type="term" value="F:heme binding"/>
    <property type="evidence" value="ECO:0007669"/>
    <property type="project" value="InterPro"/>
</dbReference>
<evidence type="ECO:0000256" key="16">
    <source>
        <dbReference type="SAM" id="Phobius"/>
    </source>
</evidence>
<keyword evidence="7 15" id="KW-0479">Metal-binding</keyword>
<protein>
    <recommendedName>
        <fullName evidence="13">Cytochrome P450 monooxygenase poxM</fullName>
    </recommendedName>
    <alternativeName>
        <fullName evidence="14">Oxaleimides biosynthesis cluster protein M</fullName>
    </alternativeName>
</protein>
<evidence type="ECO:0000256" key="10">
    <source>
        <dbReference type="ARBA" id="ARBA00023004"/>
    </source>
</evidence>
<comment type="cofactor">
    <cofactor evidence="1 15">
        <name>heme</name>
        <dbReference type="ChEBI" id="CHEBI:30413"/>
    </cofactor>
</comment>
<reference evidence="17" key="1">
    <citation type="journal article" date="2014" name="Nat. Commun.">
        <title>Multiple recent horizontal transfers of a large genomic region in cheese making fungi.</title>
        <authorList>
            <person name="Cheeseman K."/>
            <person name="Ropars J."/>
            <person name="Renault P."/>
            <person name="Dupont J."/>
            <person name="Gouzy J."/>
            <person name="Branca A."/>
            <person name="Abraham A.L."/>
            <person name="Ceppi M."/>
            <person name="Conseiller E."/>
            <person name="Debuchy R."/>
            <person name="Malagnac F."/>
            <person name="Goarin A."/>
            <person name="Silar P."/>
            <person name="Lacoste S."/>
            <person name="Sallet E."/>
            <person name="Bensimon A."/>
            <person name="Giraud T."/>
            <person name="Brygoo Y."/>
        </authorList>
    </citation>
    <scope>NUCLEOTIDE SEQUENCE [LARGE SCALE GENOMIC DNA]</scope>
    <source>
        <strain evidence="17">FM164</strain>
    </source>
</reference>
<dbReference type="InterPro" id="IPR036396">
    <property type="entry name" value="Cyt_P450_sf"/>
</dbReference>
<feature type="transmembrane region" description="Helical" evidence="16">
    <location>
        <begin position="76"/>
        <end position="96"/>
    </location>
</feature>
<dbReference type="GO" id="GO:0004497">
    <property type="term" value="F:monooxygenase activity"/>
    <property type="evidence" value="ECO:0007669"/>
    <property type="project" value="UniProtKB-KW"/>
</dbReference>
<evidence type="ECO:0000256" key="1">
    <source>
        <dbReference type="ARBA" id="ARBA00001971"/>
    </source>
</evidence>
<evidence type="ECO:0000256" key="8">
    <source>
        <dbReference type="ARBA" id="ARBA00022989"/>
    </source>
</evidence>
<dbReference type="PRINTS" id="PR00463">
    <property type="entry name" value="EP450I"/>
</dbReference>
<evidence type="ECO:0000256" key="13">
    <source>
        <dbReference type="ARBA" id="ARBA00068045"/>
    </source>
</evidence>
<evidence type="ECO:0000256" key="11">
    <source>
        <dbReference type="ARBA" id="ARBA00023033"/>
    </source>
</evidence>
<keyword evidence="5 15" id="KW-0349">Heme</keyword>
<keyword evidence="9" id="KW-0560">Oxidoreductase</keyword>
<dbReference type="InterPro" id="IPR002401">
    <property type="entry name" value="Cyt_P450_E_grp-I"/>
</dbReference>
<evidence type="ECO:0000256" key="7">
    <source>
        <dbReference type="ARBA" id="ARBA00022723"/>
    </source>
</evidence>
<keyword evidence="8 16" id="KW-1133">Transmembrane helix</keyword>
<dbReference type="Proteomes" id="UP000030686">
    <property type="component" value="Unassembled WGS sequence"/>
</dbReference>
<sequence length="569" mass="63880">MAVATSLAVLLSPAPLRIAPTFLVLGAAFHQFIRPYEIDNNIFSLAALYLGNILALCAAWTYAYSLSVPRAIGCTLLAACYFNVGLTVSILVYRAFFHRLRKFPGPWTAKLSRLSAVNRAIKRTQHHRDLQEMHEKYGDFVRTGPREISINRPSAVVAVNGSHSPCTKAPWYSHVSDDSSKISLNSTRDPNIHRRRRKAWDRGFSMKAISLYEPIVQNKVNVLATQIRSRLNQPLDAAQWTMFLAFDVMGLVGFSQDFHQLENGTEQPAVKELHQQLLYIGILKPAPWILTILGGIQGLVGDYGRFMTYCADRIADTKKRWNSRSDKDSEKLPKDVISWLLKAIEEKDPSAPPGDQALNEDGRLMIIAGSDTTGTTLAHALYFLAKTPTAYKKLQKELSDVFGKAAEPSQFTNSKLQNLPYLEAVINETLRLKPAVPSGQPRLTPPEGLQIDEVWIPGNTIVVLPQYVLHRDERYFPSSLEFIPERWLDEKNNLVKHEEAFFPFQLGRYGCVGKQFALMELRAVIARVAYNFDLAFAPGETGVSFDDDSKDTFTFSIGSLPLVFTERSE</sequence>
<keyword evidence="18" id="KW-1185">Reference proteome</keyword>
<evidence type="ECO:0000256" key="12">
    <source>
        <dbReference type="ARBA" id="ARBA00023136"/>
    </source>
</evidence>
<comment type="similarity">
    <text evidence="4">Belongs to the cytochrome P450 family.</text>
</comment>
<dbReference type="GO" id="GO:1902181">
    <property type="term" value="P:verruculogen biosynthetic process"/>
    <property type="evidence" value="ECO:0007669"/>
    <property type="project" value="UniProtKB-ARBA"/>
</dbReference>
<dbReference type="OrthoDB" id="6692864at2759"/>
<dbReference type="FunFam" id="1.10.630.10:FF:000063">
    <property type="entry name" value="Cytochrome P450 monooxygenase"/>
    <property type="match status" value="1"/>
</dbReference>
<dbReference type="GO" id="GO:0016705">
    <property type="term" value="F:oxidoreductase activity, acting on paired donors, with incorporation or reduction of molecular oxygen"/>
    <property type="evidence" value="ECO:0007669"/>
    <property type="project" value="InterPro"/>
</dbReference>
<dbReference type="PANTHER" id="PTHR24305">
    <property type="entry name" value="CYTOCHROME P450"/>
    <property type="match status" value="1"/>
</dbReference>
<dbReference type="EMBL" id="HG792016">
    <property type="protein sequence ID" value="CDM30294.1"/>
    <property type="molecule type" value="Genomic_DNA"/>
</dbReference>
<keyword evidence="11" id="KW-0503">Monooxygenase</keyword>
<comment type="pathway">
    <text evidence="3">Secondary metabolite biosynthesis.</text>
</comment>
<dbReference type="GO" id="GO:0043386">
    <property type="term" value="P:mycotoxin biosynthetic process"/>
    <property type="evidence" value="ECO:0007669"/>
    <property type="project" value="UniProtKB-ARBA"/>
</dbReference>
<dbReference type="CDD" id="cd11061">
    <property type="entry name" value="CYP67-like"/>
    <property type="match status" value="1"/>
</dbReference>
<dbReference type="PRINTS" id="PR00385">
    <property type="entry name" value="P450"/>
</dbReference>
<dbReference type="PANTHER" id="PTHR24305:SF78">
    <property type="entry name" value="P450, PUTATIVE (EUROFUNG)-RELATED"/>
    <property type="match status" value="1"/>
</dbReference>
<comment type="subcellular location">
    <subcellularLocation>
        <location evidence="2">Membrane</location>
    </subcellularLocation>
</comment>
<dbReference type="AlphaFoldDB" id="W6Q7T3"/>
<dbReference type="InterPro" id="IPR001128">
    <property type="entry name" value="Cyt_P450"/>
</dbReference>